<reference evidence="1 2" key="1">
    <citation type="submission" date="2017-10" db="EMBL/GenBank/DDBJ databases">
        <title>Frigbacter circumglobatus gen. nov. sp. nov., isolated from sediment cultured in situ.</title>
        <authorList>
            <person name="Zhao Z."/>
        </authorList>
    </citation>
    <scope>NUCLEOTIDE SEQUENCE [LARGE SCALE GENOMIC DNA]</scope>
    <source>
        <strain evidence="1 2">ZYL</strain>
    </source>
</reference>
<organism evidence="1 2">
    <name type="scientific">Paremcibacter congregatus</name>
    <dbReference type="NCBI Taxonomy" id="2043170"/>
    <lineage>
        <taxon>Bacteria</taxon>
        <taxon>Pseudomonadati</taxon>
        <taxon>Pseudomonadota</taxon>
        <taxon>Alphaproteobacteria</taxon>
        <taxon>Emcibacterales</taxon>
        <taxon>Emcibacteraceae</taxon>
        <taxon>Paremcibacter</taxon>
    </lineage>
</organism>
<accession>A0A2G4YWF0</accession>
<evidence type="ECO:0000313" key="1">
    <source>
        <dbReference type="EMBL" id="PHZ86672.1"/>
    </source>
</evidence>
<protein>
    <submittedName>
        <fullName evidence="1">Uncharacterized protein</fullName>
    </submittedName>
</protein>
<keyword evidence="2" id="KW-1185">Reference proteome</keyword>
<dbReference type="RefSeq" id="WP_099471048.1">
    <property type="nucleotide sequence ID" value="NZ_CP041025.1"/>
</dbReference>
<sequence length="236" mass="27125">MRKLIGFGVISLIIASYLTYADVRDRRKLIQWATDIYERHFETFDPSLDCFEFSNGHILGIPAEYYAAKGRQKKMHKGGGFSFLAHYQTLEPRLQGAQIIKGVHMSVSIRQTLPGFNEGMFGPEAYNHFSGFDIADGSVYGLARYKLPASNDFRNEEFYKYIADSGYVDSVFIECTRKRVVSNNHAFCKMYSEVAGGIRIESGFDKALLPEWRKIDERLKSFLHEKLLIEWGDKCR</sequence>
<name>A0A2G4YWF0_9PROT</name>
<dbReference type="EMBL" id="PDEM01000007">
    <property type="protein sequence ID" value="PHZ86672.1"/>
    <property type="molecule type" value="Genomic_DNA"/>
</dbReference>
<comment type="caution">
    <text evidence="1">The sequence shown here is derived from an EMBL/GenBank/DDBJ whole genome shotgun (WGS) entry which is preliminary data.</text>
</comment>
<dbReference type="OrthoDB" id="7959514at2"/>
<gene>
    <name evidence="1" type="ORF">CRD36_02000</name>
</gene>
<proteinExistence type="predicted"/>
<dbReference type="InParanoid" id="A0A2G4YWF0"/>
<dbReference type="AlphaFoldDB" id="A0A2G4YWF0"/>
<dbReference type="Proteomes" id="UP000229730">
    <property type="component" value="Unassembled WGS sequence"/>
</dbReference>
<evidence type="ECO:0000313" key="2">
    <source>
        <dbReference type="Proteomes" id="UP000229730"/>
    </source>
</evidence>